<dbReference type="EMBL" id="BTGC01000003">
    <property type="protein sequence ID" value="GMM51275.1"/>
    <property type="molecule type" value="Genomic_DNA"/>
</dbReference>
<dbReference type="GO" id="GO:0004674">
    <property type="term" value="F:protein serine/threonine kinase activity"/>
    <property type="evidence" value="ECO:0007669"/>
    <property type="project" value="UniProtKB-KW"/>
</dbReference>
<dbReference type="FunFam" id="3.30.200.20:FF:000315">
    <property type="entry name" value="Calcium-dependent protein kinase 3"/>
    <property type="match status" value="1"/>
</dbReference>
<feature type="domain" description="Protein kinase" evidence="10">
    <location>
        <begin position="102"/>
        <end position="389"/>
    </location>
</feature>
<keyword evidence="5 7" id="KW-0067">ATP-binding</keyword>
<feature type="compositionally biased region" description="Basic and acidic residues" evidence="9">
    <location>
        <begin position="40"/>
        <end position="49"/>
    </location>
</feature>
<keyword evidence="4 11" id="KW-0418">Kinase</keyword>
<feature type="binding site" evidence="7">
    <location>
        <begin position="229"/>
        <end position="230"/>
    </location>
    <ligand>
        <name>ATP</name>
        <dbReference type="ChEBI" id="CHEBI:30616"/>
    </ligand>
</feature>
<dbReference type="PROSITE" id="PS50011">
    <property type="entry name" value="PROTEIN_KINASE_DOM"/>
    <property type="match status" value="1"/>
</dbReference>
<dbReference type="PANTHER" id="PTHR24350">
    <property type="entry name" value="SERINE/THREONINE-PROTEIN KINASE IAL-RELATED"/>
    <property type="match status" value="1"/>
</dbReference>
<feature type="binding site" evidence="7">
    <location>
        <position position="276"/>
    </location>
    <ligand>
        <name>ATP</name>
        <dbReference type="ChEBI" id="CHEBI:30616"/>
    </ligand>
</feature>
<evidence type="ECO:0000259" key="10">
    <source>
        <dbReference type="PROSITE" id="PS50011"/>
    </source>
</evidence>
<dbReference type="AlphaFoldDB" id="A0AAV5RIK7"/>
<dbReference type="CDD" id="cd14096">
    <property type="entry name" value="STKc_RCK1-like"/>
    <property type="match status" value="1"/>
</dbReference>
<feature type="cross-link" description="Glycyl lysine isopeptide (Lys-Gly) (interchain with G-Cter in SUMO2)" evidence="8">
    <location>
        <position position="227"/>
    </location>
</feature>
<gene>
    <name evidence="11" type="ORF">DASB73_022330</name>
</gene>
<protein>
    <submittedName>
        <fullName evidence="11">Serine/threonine protein kinase</fullName>
    </submittedName>
</protein>
<organism evidence="11 12">
    <name type="scientific">Starmerella bacillaris</name>
    <name type="common">Yeast</name>
    <name type="synonym">Candida zemplinina</name>
    <dbReference type="NCBI Taxonomy" id="1247836"/>
    <lineage>
        <taxon>Eukaryota</taxon>
        <taxon>Fungi</taxon>
        <taxon>Dikarya</taxon>
        <taxon>Ascomycota</taxon>
        <taxon>Saccharomycotina</taxon>
        <taxon>Dipodascomycetes</taxon>
        <taxon>Dipodascales</taxon>
        <taxon>Trichomonascaceae</taxon>
        <taxon>Starmerella</taxon>
    </lineage>
</organism>
<keyword evidence="3 7" id="KW-0547">Nucleotide-binding</keyword>
<sequence>MFQNFKNLIRHGKQVNSKSSKSKEQAGGSTATSEGSSHSHPIEHTEKRSAKTSVNQAAEEADSTRRSTSYKRNKYDNAVKRIIAEENEVKSKRPTYPGLEKYEILEKMGDGAFSFVYKAKDLETGEYRAIKVVSKHKLSSSQRASVLKEAAIMRQLDHPSIVHMYAFIETDENYFIILELVDGGELFHQIVRLTYFSEDLSRHVILQVANAIRYLHEEAGVVHRDIKPENLLFTPGPYVPSKKKVVRPGDDDNKEDEGEFLPGVGGGGIATIKLADFGLSKVIWDSKTMTPCGTVGYTAPEIVKDERYSKSVDMWAFGCVLYTILCGFPPFFDESIEVLTRKVAKGEYAFLSPWWDGISDSAKDLVSRLLTVDPKQRYTIEDFFQHPWVTQSDTKIKRTREFRAHLPTASTPSTPMHERGVRDLAISGAWKDAFDVSNAVYRLEQETAVKNKAARKQAIIEEEEEEDDGRSEHIEHSLGNLTISREGENNQSDRTDNSSHHNVSSPNADSYFDLHLEGATLLERRKAKQAASHTQ</sequence>
<evidence type="ECO:0000256" key="1">
    <source>
        <dbReference type="ARBA" id="ARBA00022527"/>
    </source>
</evidence>
<feature type="region of interest" description="Disordered" evidence="9">
    <location>
        <begin position="1"/>
        <end position="72"/>
    </location>
</feature>
<evidence type="ECO:0000256" key="4">
    <source>
        <dbReference type="ARBA" id="ARBA00022777"/>
    </source>
</evidence>
<accession>A0AAV5RIK7</accession>
<feature type="active site" description="Proton acceptor" evidence="6">
    <location>
        <position position="225"/>
    </location>
</feature>
<proteinExistence type="predicted"/>
<dbReference type="PROSITE" id="PS00108">
    <property type="entry name" value="PROTEIN_KINASE_ST"/>
    <property type="match status" value="1"/>
</dbReference>
<keyword evidence="2" id="KW-0808">Transferase</keyword>
<evidence type="ECO:0000256" key="5">
    <source>
        <dbReference type="ARBA" id="ARBA00022840"/>
    </source>
</evidence>
<dbReference type="Proteomes" id="UP001362899">
    <property type="component" value="Unassembled WGS sequence"/>
</dbReference>
<dbReference type="SMART" id="SM00220">
    <property type="entry name" value="S_TKc"/>
    <property type="match status" value="1"/>
</dbReference>
<dbReference type="InterPro" id="IPR011009">
    <property type="entry name" value="Kinase-like_dom_sf"/>
</dbReference>
<evidence type="ECO:0000256" key="3">
    <source>
        <dbReference type="ARBA" id="ARBA00022741"/>
    </source>
</evidence>
<feature type="compositionally biased region" description="Basic and acidic residues" evidence="9">
    <location>
        <begin position="485"/>
        <end position="499"/>
    </location>
</feature>
<evidence type="ECO:0000256" key="2">
    <source>
        <dbReference type="ARBA" id="ARBA00022679"/>
    </source>
</evidence>
<evidence type="ECO:0000313" key="11">
    <source>
        <dbReference type="EMBL" id="GMM51275.1"/>
    </source>
</evidence>
<reference evidence="11 12" key="1">
    <citation type="journal article" date="2023" name="Elife">
        <title>Identification of key yeast species and microbe-microbe interactions impacting larval growth of Drosophila in the wild.</title>
        <authorList>
            <person name="Mure A."/>
            <person name="Sugiura Y."/>
            <person name="Maeda R."/>
            <person name="Honda K."/>
            <person name="Sakurai N."/>
            <person name="Takahashi Y."/>
            <person name="Watada M."/>
            <person name="Katoh T."/>
            <person name="Gotoh A."/>
            <person name="Gotoh Y."/>
            <person name="Taniguchi I."/>
            <person name="Nakamura K."/>
            <person name="Hayashi T."/>
            <person name="Katayama T."/>
            <person name="Uemura T."/>
            <person name="Hattori Y."/>
        </authorList>
    </citation>
    <scope>NUCLEOTIDE SEQUENCE [LARGE SCALE GENOMIC DNA]</scope>
    <source>
        <strain evidence="11 12">SB-73</strain>
    </source>
</reference>
<evidence type="ECO:0000256" key="7">
    <source>
        <dbReference type="PIRSR" id="PIRSR630616-2"/>
    </source>
</evidence>
<evidence type="ECO:0000256" key="8">
    <source>
        <dbReference type="PIRSR" id="PIRSR630616-3"/>
    </source>
</evidence>
<keyword evidence="12" id="KW-1185">Reference proteome</keyword>
<dbReference type="InterPro" id="IPR008271">
    <property type="entry name" value="Ser/Thr_kinase_AS"/>
</dbReference>
<evidence type="ECO:0000256" key="6">
    <source>
        <dbReference type="PIRSR" id="PIRSR630616-1"/>
    </source>
</evidence>
<dbReference type="GO" id="GO:0005524">
    <property type="term" value="F:ATP binding"/>
    <property type="evidence" value="ECO:0007669"/>
    <property type="project" value="UniProtKB-KW"/>
</dbReference>
<dbReference type="SUPFAM" id="SSF56112">
    <property type="entry name" value="Protein kinase-like (PK-like)"/>
    <property type="match status" value="1"/>
</dbReference>
<evidence type="ECO:0000313" key="12">
    <source>
        <dbReference type="Proteomes" id="UP001362899"/>
    </source>
</evidence>
<comment type="caution">
    <text evidence="11">The sequence shown here is derived from an EMBL/GenBank/DDBJ whole genome shotgun (WGS) entry which is preliminary data.</text>
</comment>
<feature type="region of interest" description="Disordered" evidence="9">
    <location>
        <begin position="462"/>
        <end position="511"/>
    </location>
</feature>
<dbReference type="InterPro" id="IPR030616">
    <property type="entry name" value="Aur-like"/>
</dbReference>
<keyword evidence="1 11" id="KW-0723">Serine/threonine-protein kinase</keyword>
<feature type="compositionally biased region" description="Low complexity" evidence="9">
    <location>
        <begin position="26"/>
        <end position="39"/>
    </location>
</feature>
<name>A0AAV5RIK7_STABA</name>
<evidence type="ECO:0000256" key="9">
    <source>
        <dbReference type="SAM" id="MobiDB-lite"/>
    </source>
</evidence>
<feature type="binding site" evidence="7">
    <location>
        <position position="131"/>
    </location>
    <ligand>
        <name>ATP</name>
        <dbReference type="ChEBI" id="CHEBI:30616"/>
    </ligand>
</feature>
<dbReference type="Pfam" id="PF00069">
    <property type="entry name" value="Pkinase"/>
    <property type="match status" value="1"/>
</dbReference>
<dbReference type="Gene3D" id="1.10.510.10">
    <property type="entry name" value="Transferase(Phosphotransferase) domain 1"/>
    <property type="match status" value="1"/>
</dbReference>
<dbReference type="InterPro" id="IPR000719">
    <property type="entry name" value="Prot_kinase_dom"/>
</dbReference>